<accession>A0A8R1UWW9</accession>
<gene>
    <name evidence="1" type="primary">WBGene00281041</name>
</gene>
<evidence type="ECO:0000313" key="2">
    <source>
        <dbReference type="Proteomes" id="UP000005239"/>
    </source>
</evidence>
<evidence type="ECO:0000313" key="1">
    <source>
        <dbReference type="EnsemblMetazoa" id="PPA42672.1"/>
    </source>
</evidence>
<organism evidence="1 2">
    <name type="scientific">Pristionchus pacificus</name>
    <name type="common">Parasitic nematode worm</name>
    <dbReference type="NCBI Taxonomy" id="54126"/>
    <lineage>
        <taxon>Eukaryota</taxon>
        <taxon>Metazoa</taxon>
        <taxon>Ecdysozoa</taxon>
        <taxon>Nematoda</taxon>
        <taxon>Chromadorea</taxon>
        <taxon>Rhabditida</taxon>
        <taxon>Rhabditina</taxon>
        <taxon>Diplogasteromorpha</taxon>
        <taxon>Diplogasteroidea</taxon>
        <taxon>Neodiplogasteridae</taxon>
        <taxon>Pristionchus</taxon>
    </lineage>
</organism>
<sequence length="195" mass="21968">MEVDEEERTQNETASYHSLRTSLSLDDLRTALHHSCASPCKTAISLTRIVEGPDRWRQLLRVVDQEELLADNRFDSDSTVQRALETVIASSRTENDEPTLSTARRHSFQLSDGDNFVLEVPSTTLDQYDDPWAPPNTPVDEEGRFLVDCTTTCSTMQSISPSASRERIAGEVAEYLLVKESESAPYRVHYLSMGR</sequence>
<accession>A0A2A6BVX0</accession>
<reference evidence="2" key="1">
    <citation type="journal article" date="2008" name="Nat. Genet.">
        <title>The Pristionchus pacificus genome provides a unique perspective on nematode lifestyle and parasitism.</title>
        <authorList>
            <person name="Dieterich C."/>
            <person name="Clifton S.W."/>
            <person name="Schuster L.N."/>
            <person name="Chinwalla A."/>
            <person name="Delehaunty K."/>
            <person name="Dinkelacker I."/>
            <person name="Fulton L."/>
            <person name="Fulton R."/>
            <person name="Godfrey J."/>
            <person name="Minx P."/>
            <person name="Mitreva M."/>
            <person name="Roeseler W."/>
            <person name="Tian H."/>
            <person name="Witte H."/>
            <person name="Yang S.P."/>
            <person name="Wilson R.K."/>
            <person name="Sommer R.J."/>
        </authorList>
    </citation>
    <scope>NUCLEOTIDE SEQUENCE [LARGE SCALE GENOMIC DNA]</scope>
    <source>
        <strain evidence="2">PS312</strain>
    </source>
</reference>
<dbReference type="EnsemblMetazoa" id="PPA42672.1">
    <property type="protein sequence ID" value="PPA42672.1"/>
    <property type="gene ID" value="WBGene00281041"/>
</dbReference>
<reference evidence="1" key="2">
    <citation type="submission" date="2022-06" db="UniProtKB">
        <authorList>
            <consortium name="EnsemblMetazoa"/>
        </authorList>
    </citation>
    <scope>IDENTIFICATION</scope>
    <source>
        <strain evidence="1">PS312</strain>
    </source>
</reference>
<keyword evidence="2" id="KW-1185">Reference proteome</keyword>
<dbReference type="Proteomes" id="UP000005239">
    <property type="component" value="Unassembled WGS sequence"/>
</dbReference>
<name>A0A2A6BVX0_PRIPA</name>
<protein>
    <submittedName>
        <fullName evidence="1">Uncharacterized protein</fullName>
    </submittedName>
</protein>
<dbReference type="AlphaFoldDB" id="A0A2A6BVX0"/>
<proteinExistence type="predicted"/>